<dbReference type="AlphaFoldDB" id="A0A2M7VAH4"/>
<evidence type="ECO:0000313" key="3">
    <source>
        <dbReference type="Proteomes" id="UP000228568"/>
    </source>
</evidence>
<feature type="transmembrane region" description="Helical" evidence="1">
    <location>
        <begin position="61"/>
        <end position="81"/>
    </location>
</feature>
<name>A0A2M7VAH4_9BACT</name>
<comment type="caution">
    <text evidence="2">The sequence shown here is derived from an EMBL/GenBank/DDBJ whole genome shotgun (WGS) entry which is preliminary data.</text>
</comment>
<sequence length="94" mass="11108">MTIEYRLETVENELKEIKKRNQRVEADKAWETSAMRKVVIFVITYIVAALWLVNIEDTNPLLKALVPAFGWYLSTLSLSIIKRKWIDKKELRDL</sequence>
<keyword evidence="1" id="KW-1133">Transmembrane helix</keyword>
<dbReference type="EMBL" id="PFPK01000002">
    <property type="protein sequence ID" value="PIZ95888.1"/>
    <property type="molecule type" value="Genomic_DNA"/>
</dbReference>
<proteinExistence type="predicted"/>
<organism evidence="2 3">
    <name type="scientific">Candidatus Magasanikbacteria bacterium CG_4_10_14_0_2_um_filter_37_12</name>
    <dbReference type="NCBI Taxonomy" id="1974637"/>
    <lineage>
        <taxon>Bacteria</taxon>
        <taxon>Candidatus Magasanikiibacteriota</taxon>
    </lineage>
</organism>
<accession>A0A2M7VAH4</accession>
<keyword evidence="1" id="KW-0812">Transmembrane</keyword>
<keyword evidence="1" id="KW-0472">Membrane</keyword>
<reference evidence="3" key="1">
    <citation type="submission" date="2017-09" db="EMBL/GenBank/DDBJ databases">
        <title>Depth-based differentiation of microbial function through sediment-hosted aquifers and enrichment of novel symbionts in the deep terrestrial subsurface.</title>
        <authorList>
            <person name="Probst A.J."/>
            <person name="Ladd B."/>
            <person name="Jarett J.K."/>
            <person name="Geller-Mcgrath D.E."/>
            <person name="Sieber C.M.K."/>
            <person name="Emerson J.B."/>
            <person name="Anantharaman K."/>
            <person name="Thomas B.C."/>
            <person name="Malmstrom R."/>
            <person name="Stieglmeier M."/>
            <person name="Klingl A."/>
            <person name="Woyke T."/>
            <person name="Ryan C.M."/>
            <person name="Banfield J.F."/>
        </authorList>
    </citation>
    <scope>NUCLEOTIDE SEQUENCE [LARGE SCALE GENOMIC DNA]</scope>
</reference>
<gene>
    <name evidence="2" type="ORF">COX81_00120</name>
</gene>
<protein>
    <submittedName>
        <fullName evidence="2">Uncharacterized protein</fullName>
    </submittedName>
</protein>
<evidence type="ECO:0000313" key="2">
    <source>
        <dbReference type="EMBL" id="PIZ95888.1"/>
    </source>
</evidence>
<dbReference type="Proteomes" id="UP000228568">
    <property type="component" value="Unassembled WGS sequence"/>
</dbReference>
<feature type="transmembrane region" description="Helical" evidence="1">
    <location>
        <begin position="38"/>
        <end position="55"/>
    </location>
</feature>
<evidence type="ECO:0000256" key="1">
    <source>
        <dbReference type="SAM" id="Phobius"/>
    </source>
</evidence>